<evidence type="ECO:0000256" key="1">
    <source>
        <dbReference type="SAM" id="SignalP"/>
    </source>
</evidence>
<keyword evidence="1" id="KW-0732">Signal</keyword>
<evidence type="ECO:0000313" key="3">
    <source>
        <dbReference type="EMBL" id="CAF4743902.1"/>
    </source>
</evidence>
<accession>A0A815VD07</accession>
<dbReference type="Proteomes" id="UP000663855">
    <property type="component" value="Unassembled WGS sequence"/>
</dbReference>
<feature type="chain" id="PRO_5035687981" evidence="1">
    <location>
        <begin position="22"/>
        <end position="103"/>
    </location>
</feature>
<dbReference type="Proteomes" id="UP000681967">
    <property type="component" value="Unassembled WGS sequence"/>
</dbReference>
<proteinExistence type="predicted"/>
<organism evidence="2 4">
    <name type="scientific">Rotaria magnacalcarata</name>
    <dbReference type="NCBI Taxonomy" id="392030"/>
    <lineage>
        <taxon>Eukaryota</taxon>
        <taxon>Metazoa</taxon>
        <taxon>Spiralia</taxon>
        <taxon>Gnathifera</taxon>
        <taxon>Rotifera</taxon>
        <taxon>Eurotatoria</taxon>
        <taxon>Bdelloidea</taxon>
        <taxon>Philodinida</taxon>
        <taxon>Philodinidae</taxon>
        <taxon>Rotaria</taxon>
    </lineage>
</organism>
<name>A0A815VD07_9BILA</name>
<gene>
    <name evidence="3" type="ORF">BYL167_LOCUS45814</name>
    <name evidence="2" type="ORF">CJN711_LOCUS28907</name>
</gene>
<evidence type="ECO:0000313" key="4">
    <source>
        <dbReference type="Proteomes" id="UP000663855"/>
    </source>
</evidence>
<sequence length="103" mass="10950">MLDRFLLFMLMTNLFYSTIQTSNMYGGGYGQYGGGMGEMRSDMWINQNIPGGVNSALGERLDNYMGGNSNPTYGQIYGGAPGVGGYGGGNGYGGGYGYQYGGW</sequence>
<protein>
    <submittedName>
        <fullName evidence="2">Uncharacterized protein</fullName>
    </submittedName>
</protein>
<dbReference type="AlphaFoldDB" id="A0A815VD07"/>
<feature type="signal peptide" evidence="1">
    <location>
        <begin position="1"/>
        <end position="21"/>
    </location>
</feature>
<evidence type="ECO:0000313" key="2">
    <source>
        <dbReference type="EMBL" id="CAF1528967.1"/>
    </source>
</evidence>
<reference evidence="2" key="1">
    <citation type="submission" date="2021-02" db="EMBL/GenBank/DDBJ databases">
        <authorList>
            <person name="Nowell W R."/>
        </authorList>
    </citation>
    <scope>NUCLEOTIDE SEQUENCE</scope>
</reference>
<dbReference type="EMBL" id="CAJOBH010128096">
    <property type="protein sequence ID" value="CAF4743902.1"/>
    <property type="molecule type" value="Genomic_DNA"/>
</dbReference>
<dbReference type="EMBL" id="CAJNOV010013650">
    <property type="protein sequence ID" value="CAF1528967.1"/>
    <property type="molecule type" value="Genomic_DNA"/>
</dbReference>
<comment type="caution">
    <text evidence="2">The sequence shown here is derived from an EMBL/GenBank/DDBJ whole genome shotgun (WGS) entry which is preliminary data.</text>
</comment>